<accession>A6MAB1</accession>
<dbReference type="GeneID" id="5601996"/>
<gene>
    <name evidence="1" type="ORF">KSY1p047</name>
</gene>
<dbReference type="KEGG" id="vg:5601996"/>
<sequence length="444" mass="48078">MPSISSIGAGSQASIAHSTANANIQSDWTDALLMTQHSKLYVDYGSNMNPLSDFVTHNDTQFGGFIQMFGLNLATAHYANSPSKIRDVNPAVLESPSIIAEIVKKERSAKFLLSIDESEVIKINSSPAEEAAFIEANVANLYKSNSYDEYFHLGGILLESVTGHVFNVQLIKDPAKSDAVAFKQVAKSLNVAAAEMLLPTANYNPYGRIVATDSVDNLRFITTPGTQFEVNAWLADRYHKTLVDMGVQTTLVTEDLFAERWIYATAHTATAQDFTVQADSTRWLDPFTFAVNDVIPAGSYAMPGAEGAVPVVSEADAKRFVGALLDERAFGLRDRIPAALYPERSNRGLVSNIWLQVRQWAYSTGLVNTLAFYAELDAEPKLTGAGTWVDGTDNRTILFDASAVSGVKVGDYVTFTVDSKEVVGSVAKVDGANSYATVAIGLNK</sequence>
<dbReference type="Pfam" id="PF25622">
    <property type="entry name" value="Phi29_MCP"/>
    <property type="match status" value="1"/>
</dbReference>
<dbReference type="Proteomes" id="UP000000714">
    <property type="component" value="Segment"/>
</dbReference>
<evidence type="ECO:0000313" key="1">
    <source>
        <dbReference type="EMBL" id="ABG21589.1"/>
    </source>
</evidence>
<evidence type="ECO:0000313" key="2">
    <source>
        <dbReference type="Proteomes" id="UP000000714"/>
    </source>
</evidence>
<keyword evidence="2" id="KW-1185">Reference proteome</keyword>
<dbReference type="EMBL" id="DQ535032">
    <property type="protein sequence ID" value="ABG21589.1"/>
    <property type="molecule type" value="Genomic_DNA"/>
</dbReference>
<name>A6MAB1_9CAUD</name>
<organism evidence="1 2">
    <name type="scientific">Lactococcus phage KSY1</name>
    <dbReference type="NCBI Taxonomy" id="2913972"/>
    <lineage>
        <taxon>Viruses</taxon>
        <taxon>Duplodnaviria</taxon>
        <taxon>Heunggongvirae</taxon>
        <taxon>Uroviricota</taxon>
        <taxon>Caudoviricetes</taxon>
        <taxon>Chopinvirus</taxon>
        <taxon>Chopinvirus KSY1</taxon>
    </lineage>
</organism>
<protein>
    <submittedName>
        <fullName evidence="1">Gp047</fullName>
    </submittedName>
</protein>
<dbReference type="RefSeq" id="YP_001469045.1">
    <property type="nucleotide sequence ID" value="NC_009817.1"/>
</dbReference>
<proteinExistence type="predicted"/>
<reference evidence="1 2" key="1">
    <citation type="journal article" date="2007" name="Virology">
        <title>KSY1, a lactococcal phage with a T7-like transcription.</title>
        <authorList>
            <person name="Chopin A."/>
            <person name="Deveau H."/>
            <person name="Ehrlich S.D."/>
            <person name="Moineau S."/>
            <person name="Chopin M.C."/>
        </authorList>
    </citation>
    <scope>NUCLEOTIDE SEQUENCE</scope>
</reference>